<dbReference type="EMBL" id="JBBPBM010000008">
    <property type="protein sequence ID" value="KAK8571865.1"/>
    <property type="molecule type" value="Genomic_DNA"/>
</dbReference>
<gene>
    <name evidence="1" type="ORF">V6N12_027934</name>
</gene>
<reference evidence="1 2" key="1">
    <citation type="journal article" date="2024" name="G3 (Bethesda)">
        <title>Genome assembly of Hibiscus sabdariffa L. provides insights into metabolisms of medicinal natural products.</title>
        <authorList>
            <person name="Kim T."/>
        </authorList>
    </citation>
    <scope>NUCLEOTIDE SEQUENCE [LARGE SCALE GENOMIC DNA]</scope>
    <source>
        <strain evidence="1">TK-2024</strain>
        <tissue evidence="1">Old leaves</tissue>
    </source>
</reference>
<sequence length="89" mass="10407">MVRQVGTKSGHIHHTYWHRCIDRMLKLEINPVRMKPLKTCFVASSKMLSGSLDVKYPMLLRLVFDNIGVCRYLNFASRKLLQCLSVQRK</sequence>
<dbReference type="Proteomes" id="UP001472677">
    <property type="component" value="Unassembled WGS sequence"/>
</dbReference>
<keyword evidence="2" id="KW-1185">Reference proteome</keyword>
<evidence type="ECO:0000313" key="1">
    <source>
        <dbReference type="EMBL" id="KAK8571865.1"/>
    </source>
</evidence>
<proteinExistence type="predicted"/>
<name>A0ABR2F4C3_9ROSI</name>
<evidence type="ECO:0000313" key="2">
    <source>
        <dbReference type="Proteomes" id="UP001472677"/>
    </source>
</evidence>
<accession>A0ABR2F4C3</accession>
<organism evidence="1 2">
    <name type="scientific">Hibiscus sabdariffa</name>
    <name type="common">roselle</name>
    <dbReference type="NCBI Taxonomy" id="183260"/>
    <lineage>
        <taxon>Eukaryota</taxon>
        <taxon>Viridiplantae</taxon>
        <taxon>Streptophyta</taxon>
        <taxon>Embryophyta</taxon>
        <taxon>Tracheophyta</taxon>
        <taxon>Spermatophyta</taxon>
        <taxon>Magnoliopsida</taxon>
        <taxon>eudicotyledons</taxon>
        <taxon>Gunneridae</taxon>
        <taxon>Pentapetalae</taxon>
        <taxon>rosids</taxon>
        <taxon>malvids</taxon>
        <taxon>Malvales</taxon>
        <taxon>Malvaceae</taxon>
        <taxon>Malvoideae</taxon>
        <taxon>Hibiscus</taxon>
    </lineage>
</organism>
<protein>
    <submittedName>
        <fullName evidence="1">Uncharacterized protein</fullName>
    </submittedName>
</protein>
<comment type="caution">
    <text evidence="1">The sequence shown here is derived from an EMBL/GenBank/DDBJ whole genome shotgun (WGS) entry which is preliminary data.</text>
</comment>